<dbReference type="EMBL" id="JACGCM010002048">
    <property type="protein sequence ID" value="KAF6145649.1"/>
    <property type="molecule type" value="Genomic_DNA"/>
</dbReference>
<proteinExistence type="predicted"/>
<keyword evidence="2" id="KW-1185">Reference proteome</keyword>
<gene>
    <name evidence="1" type="ORF">GIB67_018755</name>
</gene>
<name>A0A7J7LSU3_9MAGN</name>
<organism evidence="1 2">
    <name type="scientific">Kingdonia uniflora</name>
    <dbReference type="NCBI Taxonomy" id="39325"/>
    <lineage>
        <taxon>Eukaryota</taxon>
        <taxon>Viridiplantae</taxon>
        <taxon>Streptophyta</taxon>
        <taxon>Embryophyta</taxon>
        <taxon>Tracheophyta</taxon>
        <taxon>Spermatophyta</taxon>
        <taxon>Magnoliopsida</taxon>
        <taxon>Ranunculales</taxon>
        <taxon>Circaeasteraceae</taxon>
        <taxon>Kingdonia</taxon>
    </lineage>
</organism>
<evidence type="ECO:0000313" key="1">
    <source>
        <dbReference type="EMBL" id="KAF6145649.1"/>
    </source>
</evidence>
<sequence length="77" mass="8107">MITFLAPACMCFPAPGPSTSTPVPSITMLIPISAHGSLRGSLLETTLMGLPSTLIVSLSTILTSTLKVPSMESYLRR</sequence>
<protein>
    <submittedName>
        <fullName evidence="1">Uncharacterized protein</fullName>
    </submittedName>
</protein>
<reference evidence="1 2" key="1">
    <citation type="journal article" date="2020" name="IScience">
        <title>Genome Sequencing of the Endangered Kingdonia uniflora (Circaeasteraceae, Ranunculales) Reveals Potential Mechanisms of Evolutionary Specialization.</title>
        <authorList>
            <person name="Sun Y."/>
            <person name="Deng T."/>
            <person name="Zhang A."/>
            <person name="Moore M.J."/>
            <person name="Landis J.B."/>
            <person name="Lin N."/>
            <person name="Zhang H."/>
            <person name="Zhang X."/>
            <person name="Huang J."/>
            <person name="Zhang X."/>
            <person name="Sun H."/>
            <person name="Wang H."/>
        </authorList>
    </citation>
    <scope>NUCLEOTIDE SEQUENCE [LARGE SCALE GENOMIC DNA]</scope>
    <source>
        <strain evidence="1">TB1705</strain>
        <tissue evidence="1">Leaf</tissue>
    </source>
</reference>
<evidence type="ECO:0000313" key="2">
    <source>
        <dbReference type="Proteomes" id="UP000541444"/>
    </source>
</evidence>
<dbReference type="AlphaFoldDB" id="A0A7J7LSU3"/>
<accession>A0A7J7LSU3</accession>
<dbReference type="Proteomes" id="UP000541444">
    <property type="component" value="Unassembled WGS sequence"/>
</dbReference>
<comment type="caution">
    <text evidence="1">The sequence shown here is derived from an EMBL/GenBank/DDBJ whole genome shotgun (WGS) entry which is preliminary data.</text>
</comment>